<protein>
    <submittedName>
        <fullName evidence="3">Uncharacterized protein</fullName>
    </submittedName>
</protein>
<organism evidence="3 4">
    <name type="scientific">Ajellomyces capsulatus</name>
    <name type="common">Darling's disease fungus</name>
    <name type="synonym">Histoplasma capsulatum</name>
    <dbReference type="NCBI Taxonomy" id="5037"/>
    <lineage>
        <taxon>Eukaryota</taxon>
        <taxon>Fungi</taxon>
        <taxon>Dikarya</taxon>
        <taxon>Ascomycota</taxon>
        <taxon>Pezizomycotina</taxon>
        <taxon>Eurotiomycetes</taxon>
        <taxon>Eurotiomycetidae</taxon>
        <taxon>Onygenales</taxon>
        <taxon>Ajellomycetaceae</taxon>
        <taxon>Histoplasma</taxon>
    </lineage>
</organism>
<evidence type="ECO:0000313" key="3">
    <source>
        <dbReference type="EMBL" id="KAG5304566.1"/>
    </source>
</evidence>
<evidence type="ECO:0000256" key="1">
    <source>
        <dbReference type="SAM" id="MobiDB-lite"/>
    </source>
</evidence>
<keyword evidence="2" id="KW-0472">Membrane</keyword>
<keyword evidence="2" id="KW-1133">Transmembrane helix</keyword>
<evidence type="ECO:0000313" key="4">
    <source>
        <dbReference type="Proteomes" id="UP000670092"/>
    </source>
</evidence>
<dbReference type="AlphaFoldDB" id="A0A8H7Z884"/>
<accession>A0A8H7Z884</accession>
<feature type="transmembrane region" description="Helical" evidence="2">
    <location>
        <begin position="6"/>
        <end position="27"/>
    </location>
</feature>
<name>A0A8H7Z884_AJECA</name>
<reference evidence="3 4" key="1">
    <citation type="submission" date="2021-01" db="EMBL/GenBank/DDBJ databases">
        <title>Chromosome-level genome assembly of a human fungal pathogen reveals clustering of transcriptionally co-regulated genes.</title>
        <authorList>
            <person name="Voorhies M."/>
            <person name="Cohen S."/>
            <person name="Shea T.P."/>
            <person name="Petrus S."/>
            <person name="Munoz J.F."/>
            <person name="Poplawski S."/>
            <person name="Goldman W.E."/>
            <person name="Michael T."/>
            <person name="Cuomo C.A."/>
            <person name="Sil A."/>
            <person name="Beyhan S."/>
        </authorList>
    </citation>
    <scope>NUCLEOTIDE SEQUENCE [LARGE SCALE GENOMIC DNA]</scope>
    <source>
        <strain evidence="3 4">G184AR</strain>
    </source>
</reference>
<dbReference type="VEuPathDB" id="FungiDB:I7I52_02948"/>
<feature type="transmembrane region" description="Helical" evidence="2">
    <location>
        <begin position="39"/>
        <end position="59"/>
    </location>
</feature>
<gene>
    <name evidence="3" type="ORF">I7I52_02948</name>
</gene>
<sequence length="158" mass="18277">MNPAFLSYFRLDPIILAFLLTFLPSLIANRGYDVNHRPFVHTGTLSLSFLFNFAPIWLYRRNVEWIIPSLFLVLVPRCIYIHTYIYIYVSGAVEQWSSGAVEIARAREKEPGRWRRCRAVLAHQPVVQKIPSKPQDSKYAVESRGGGRKDKKERGRAL</sequence>
<dbReference type="Proteomes" id="UP000670092">
    <property type="component" value="Unassembled WGS sequence"/>
</dbReference>
<evidence type="ECO:0000256" key="2">
    <source>
        <dbReference type="SAM" id="Phobius"/>
    </source>
</evidence>
<dbReference type="EMBL" id="JAEVHI010000001">
    <property type="protein sequence ID" value="KAG5304566.1"/>
    <property type="molecule type" value="Genomic_DNA"/>
</dbReference>
<keyword evidence="2" id="KW-0812">Transmembrane</keyword>
<feature type="compositionally biased region" description="Basic and acidic residues" evidence="1">
    <location>
        <begin position="135"/>
        <end position="158"/>
    </location>
</feature>
<feature type="transmembrane region" description="Helical" evidence="2">
    <location>
        <begin position="65"/>
        <end position="89"/>
    </location>
</feature>
<comment type="caution">
    <text evidence="3">The sequence shown here is derived from an EMBL/GenBank/DDBJ whole genome shotgun (WGS) entry which is preliminary data.</text>
</comment>
<proteinExistence type="predicted"/>
<feature type="region of interest" description="Disordered" evidence="1">
    <location>
        <begin position="131"/>
        <end position="158"/>
    </location>
</feature>